<gene>
    <name evidence="10" type="ORF">CWI36_2555p0010</name>
</gene>
<dbReference type="GO" id="GO:0003677">
    <property type="term" value="F:DNA binding"/>
    <property type="evidence" value="ECO:0007669"/>
    <property type="project" value="UniProtKB-KW"/>
</dbReference>
<dbReference type="PANTHER" id="PTHR12802:SF41">
    <property type="entry name" value="BRAHMA ASSOCIATED PROTEIN 155 KDA"/>
    <property type="match status" value="1"/>
</dbReference>
<feature type="coiled-coil region" evidence="5">
    <location>
        <begin position="412"/>
        <end position="443"/>
    </location>
</feature>
<accession>A0A4Q9KVK2</accession>
<evidence type="ECO:0000313" key="10">
    <source>
        <dbReference type="EMBL" id="TBT98069.1"/>
    </source>
</evidence>
<keyword evidence="2" id="KW-0238">DNA-binding</keyword>
<dbReference type="PANTHER" id="PTHR12802">
    <property type="entry name" value="SWI/SNF COMPLEX-RELATED"/>
    <property type="match status" value="1"/>
</dbReference>
<keyword evidence="1" id="KW-0805">Transcription regulation</keyword>
<dbReference type="FunFam" id="1.10.10.60:FF:000014">
    <property type="entry name" value="SWI/SNF complex subunit SMARCC2 isoform C"/>
    <property type="match status" value="1"/>
</dbReference>
<evidence type="ECO:0000313" key="11">
    <source>
        <dbReference type="Proteomes" id="UP000291404"/>
    </source>
</evidence>
<evidence type="ECO:0000259" key="7">
    <source>
        <dbReference type="PROSITE" id="PS50090"/>
    </source>
</evidence>
<feature type="domain" description="SWIRM" evidence="8">
    <location>
        <begin position="5"/>
        <end position="99"/>
    </location>
</feature>
<dbReference type="InterPro" id="IPR009057">
    <property type="entry name" value="Homeodomain-like_sf"/>
</dbReference>
<dbReference type="Proteomes" id="UP000291404">
    <property type="component" value="Unassembled WGS sequence"/>
</dbReference>
<feature type="region of interest" description="Disordered" evidence="6">
    <location>
        <begin position="143"/>
        <end position="190"/>
    </location>
</feature>
<comment type="caution">
    <text evidence="10">The sequence shown here is derived from an EMBL/GenBank/DDBJ whole genome shotgun (WGS) entry which is preliminary data.</text>
</comment>
<organism evidence="10 11">
    <name type="scientific">Hamiltosporidium magnivora</name>
    <dbReference type="NCBI Taxonomy" id="148818"/>
    <lineage>
        <taxon>Eukaryota</taxon>
        <taxon>Fungi</taxon>
        <taxon>Fungi incertae sedis</taxon>
        <taxon>Microsporidia</taxon>
        <taxon>Dubosqiidae</taxon>
        <taxon>Hamiltosporidium</taxon>
    </lineage>
</organism>
<dbReference type="EMBL" id="PITI01002555">
    <property type="protein sequence ID" value="TBT98069.1"/>
    <property type="molecule type" value="Genomic_DNA"/>
</dbReference>
<dbReference type="CDD" id="cd00167">
    <property type="entry name" value="SANT"/>
    <property type="match status" value="1"/>
</dbReference>
<dbReference type="Pfam" id="PF04433">
    <property type="entry name" value="SWIRM"/>
    <property type="match status" value="1"/>
</dbReference>
<name>A0A4Q9KVK2_9MICR</name>
<dbReference type="InterPro" id="IPR007526">
    <property type="entry name" value="SWIRM"/>
</dbReference>
<dbReference type="VEuPathDB" id="MicrosporidiaDB:CWI39_2398p0010"/>
<evidence type="ECO:0000256" key="6">
    <source>
        <dbReference type="SAM" id="MobiDB-lite"/>
    </source>
</evidence>
<dbReference type="PROSITE" id="PS50934">
    <property type="entry name" value="SWIRM"/>
    <property type="match status" value="1"/>
</dbReference>
<dbReference type="Pfam" id="PF16495">
    <property type="entry name" value="SWIRM-assoc_1"/>
    <property type="match status" value="1"/>
</dbReference>
<evidence type="ECO:0000256" key="3">
    <source>
        <dbReference type="ARBA" id="ARBA00023163"/>
    </source>
</evidence>
<evidence type="ECO:0000256" key="5">
    <source>
        <dbReference type="SAM" id="Coils"/>
    </source>
</evidence>
<dbReference type="SMART" id="SM00717">
    <property type="entry name" value="SANT"/>
    <property type="match status" value="1"/>
</dbReference>
<feature type="domain" description="Myb-like" evidence="7">
    <location>
        <begin position="258"/>
        <end position="301"/>
    </location>
</feature>
<evidence type="ECO:0000256" key="2">
    <source>
        <dbReference type="ARBA" id="ARBA00023125"/>
    </source>
</evidence>
<sequence length="443" mass="51365">TNTIITIPSFSKWFSFTSIHNIEHQAFPEIKKDISFSNIYIHYRNTLINTYQNNTKVYLTITYSRKLISCNLHMLIRIHSFLEKYCLINYKVEHRYVLQGREDIKRIRIEQLGGIVGINCDSSNKRDNIRDIRDIRDNSNISNSSNIRDNNIRDNSSNISNIRDNSNIRDSISNTNQINNPTNNPTNNQINNQINMQDIPDFTTLRCGCGGDLNECCYYCDKLNIFICGVCYDKGIYPMGCVSDMFIKYSKSIITCERWSLKEELLLLEGIEKYEDDWNRVSEYVGTKSMEQCVLHFLKMPISDDIIYKNIEMCKDVSISTSTNPIMSVIAFICSCVHPSVASEASKWAIQRFSDDIAKMTGVIFGVAGYKAMEQKCVEEKKVERLLQVLVESQIKKMELKIEDFKVLCGVVEKERSDLNRARDNYRKEIEAIKEKIVSMRRE</sequence>
<dbReference type="InterPro" id="IPR032451">
    <property type="entry name" value="SMARCC_C"/>
</dbReference>
<dbReference type="Gene3D" id="1.10.10.60">
    <property type="entry name" value="Homeodomain-like"/>
    <property type="match status" value="1"/>
</dbReference>
<feature type="non-terminal residue" evidence="10">
    <location>
        <position position="1"/>
    </location>
</feature>
<evidence type="ECO:0000256" key="1">
    <source>
        <dbReference type="ARBA" id="ARBA00023015"/>
    </source>
</evidence>
<dbReference type="STRING" id="148818.A0A4Q9KVK2"/>
<dbReference type="GO" id="GO:0016514">
    <property type="term" value="C:SWI/SNF complex"/>
    <property type="evidence" value="ECO:0007669"/>
    <property type="project" value="TreeGrafter"/>
</dbReference>
<dbReference type="PROSITE" id="PS51293">
    <property type="entry name" value="SANT"/>
    <property type="match status" value="1"/>
</dbReference>
<dbReference type="InterPro" id="IPR001005">
    <property type="entry name" value="SANT/Myb"/>
</dbReference>
<dbReference type="Gene3D" id="1.10.10.10">
    <property type="entry name" value="Winged helix-like DNA-binding domain superfamily/Winged helix DNA-binding domain"/>
    <property type="match status" value="1"/>
</dbReference>
<dbReference type="VEuPathDB" id="MicrosporidiaDB:CWI36_2555p0010"/>
<dbReference type="GO" id="GO:0010468">
    <property type="term" value="P:regulation of gene expression"/>
    <property type="evidence" value="ECO:0007669"/>
    <property type="project" value="UniProtKB-ARBA"/>
</dbReference>
<reference evidence="10 11" key="1">
    <citation type="submission" date="2017-12" db="EMBL/GenBank/DDBJ databases">
        <authorList>
            <person name="Pombert J.-F."/>
            <person name="Haag K.L."/>
            <person name="Ebert D."/>
        </authorList>
    </citation>
    <scope>NUCLEOTIDE SEQUENCE [LARGE SCALE GENOMIC DNA]</scope>
    <source>
        <strain evidence="10">BE-OM-2</strain>
    </source>
</reference>
<keyword evidence="3" id="KW-0804">Transcription</keyword>
<evidence type="ECO:0000256" key="4">
    <source>
        <dbReference type="ARBA" id="ARBA00023242"/>
    </source>
</evidence>
<dbReference type="InterPro" id="IPR036388">
    <property type="entry name" value="WH-like_DNA-bd_sf"/>
</dbReference>
<dbReference type="AlphaFoldDB" id="A0A4Q9KVK2"/>
<protein>
    <submittedName>
        <fullName evidence="10">SWIRM domain-containing protein</fullName>
    </submittedName>
</protein>
<dbReference type="PROSITE" id="PS50090">
    <property type="entry name" value="MYB_LIKE"/>
    <property type="match status" value="1"/>
</dbReference>
<keyword evidence="5" id="KW-0175">Coiled coil</keyword>
<proteinExistence type="predicted"/>
<evidence type="ECO:0000259" key="8">
    <source>
        <dbReference type="PROSITE" id="PS50934"/>
    </source>
</evidence>
<feature type="domain" description="SANT" evidence="9">
    <location>
        <begin position="254"/>
        <end position="305"/>
    </location>
</feature>
<evidence type="ECO:0000259" key="9">
    <source>
        <dbReference type="PROSITE" id="PS51293"/>
    </source>
</evidence>
<dbReference type="InterPro" id="IPR017884">
    <property type="entry name" value="SANT_dom"/>
</dbReference>
<keyword evidence="4" id="KW-0539">Nucleus</keyword>
<dbReference type="Pfam" id="PF00249">
    <property type="entry name" value="Myb_DNA-binding"/>
    <property type="match status" value="1"/>
</dbReference>
<keyword evidence="11" id="KW-1185">Reference proteome</keyword>
<dbReference type="SUPFAM" id="SSF46689">
    <property type="entry name" value="Homeodomain-like"/>
    <property type="match status" value="2"/>
</dbReference>